<organism evidence="8 9">
    <name type="scientific">Slackia exigua (strain ATCC 700122 / DSM 15923 / CIP 105133 / JCM 11022 / KCTC 5966 / S-7)</name>
    <dbReference type="NCBI Taxonomy" id="649764"/>
    <lineage>
        <taxon>Bacteria</taxon>
        <taxon>Bacillati</taxon>
        <taxon>Actinomycetota</taxon>
        <taxon>Coriobacteriia</taxon>
        <taxon>Eggerthellales</taxon>
        <taxon>Eggerthellaceae</taxon>
        <taxon>Slackia</taxon>
    </lineage>
</organism>
<evidence type="ECO:0000256" key="4">
    <source>
        <dbReference type="ARBA" id="ARBA00022691"/>
    </source>
</evidence>
<dbReference type="SUPFAM" id="SSF53335">
    <property type="entry name" value="S-adenosyl-L-methionine-dependent methyltransferases"/>
    <property type="match status" value="1"/>
</dbReference>
<dbReference type="CDD" id="cd02440">
    <property type="entry name" value="AdoMet_MTases"/>
    <property type="match status" value="1"/>
</dbReference>
<feature type="binding site" evidence="6">
    <location>
        <begin position="143"/>
        <end position="149"/>
    </location>
    <ligand>
        <name>S-adenosyl-L-methionine</name>
        <dbReference type="ChEBI" id="CHEBI:59789"/>
    </ligand>
</feature>
<evidence type="ECO:0000256" key="1">
    <source>
        <dbReference type="ARBA" id="ARBA00022490"/>
    </source>
</evidence>
<dbReference type="PANTHER" id="PTHR22807:SF30">
    <property type="entry name" value="28S RRNA (CYTOSINE(4447)-C(5))-METHYLTRANSFERASE-RELATED"/>
    <property type="match status" value="1"/>
</dbReference>
<protein>
    <submittedName>
        <fullName evidence="8">NOL1/NOP2/sun family protein</fullName>
    </submittedName>
</protein>
<name>D0WEV0_SLAES</name>
<dbReference type="InterPro" id="IPR023267">
    <property type="entry name" value="RCMT"/>
</dbReference>
<dbReference type="GO" id="GO:0001510">
    <property type="term" value="P:RNA methylation"/>
    <property type="evidence" value="ECO:0007669"/>
    <property type="project" value="InterPro"/>
</dbReference>
<keyword evidence="4 6" id="KW-0949">S-adenosyl-L-methionine</keyword>
<evidence type="ECO:0000259" key="7">
    <source>
        <dbReference type="PROSITE" id="PS51686"/>
    </source>
</evidence>
<feature type="binding site" evidence="6">
    <location>
        <position position="201"/>
    </location>
    <ligand>
        <name>S-adenosyl-L-methionine</name>
        <dbReference type="ChEBI" id="CHEBI:59789"/>
    </ligand>
</feature>
<dbReference type="eggNOG" id="COG0144">
    <property type="taxonomic scope" value="Bacteria"/>
</dbReference>
<feature type="binding site" evidence="6">
    <location>
        <position position="174"/>
    </location>
    <ligand>
        <name>S-adenosyl-L-methionine</name>
        <dbReference type="ChEBI" id="CHEBI:59789"/>
    </ligand>
</feature>
<evidence type="ECO:0000313" key="8">
    <source>
        <dbReference type="EMBL" id="EEZ62238.1"/>
    </source>
</evidence>
<dbReference type="Gene3D" id="3.40.50.150">
    <property type="entry name" value="Vaccinia Virus protein VP39"/>
    <property type="match status" value="1"/>
</dbReference>
<keyword evidence="3 6" id="KW-0808">Transferase</keyword>
<dbReference type="Pfam" id="PF01189">
    <property type="entry name" value="Methyltr_RsmB-F"/>
    <property type="match status" value="1"/>
</dbReference>
<evidence type="ECO:0000256" key="6">
    <source>
        <dbReference type="PROSITE-ProRule" id="PRU01023"/>
    </source>
</evidence>
<dbReference type="PRINTS" id="PR02008">
    <property type="entry name" value="RCMTFAMILY"/>
</dbReference>
<dbReference type="AlphaFoldDB" id="D0WEV0"/>
<dbReference type="InterPro" id="IPR049560">
    <property type="entry name" value="MeTrfase_RsmB-F_NOP2_cat"/>
</dbReference>
<keyword evidence="5 6" id="KW-0694">RNA-binding</keyword>
<dbReference type="PANTHER" id="PTHR22807">
    <property type="entry name" value="NOP2 YEAST -RELATED NOL1/NOP2/FMU SUN DOMAIN-CONTAINING"/>
    <property type="match status" value="1"/>
</dbReference>
<accession>D0WEV0</accession>
<comment type="caution">
    <text evidence="8">The sequence shown here is derived from an EMBL/GenBank/DDBJ whole genome shotgun (WGS) entry which is preliminary data.</text>
</comment>
<dbReference type="GO" id="GO:0003723">
    <property type="term" value="F:RNA binding"/>
    <property type="evidence" value="ECO:0007669"/>
    <property type="project" value="UniProtKB-UniRule"/>
</dbReference>
<reference evidence="8" key="1">
    <citation type="submission" date="2009-10" db="EMBL/GenBank/DDBJ databases">
        <authorList>
            <person name="Weinstock G."/>
            <person name="Sodergren E."/>
            <person name="Clifton S."/>
            <person name="Fulton L."/>
            <person name="Fulton B."/>
            <person name="Courtney L."/>
            <person name="Fronick C."/>
            <person name="Harrison M."/>
            <person name="Strong C."/>
            <person name="Farmer C."/>
            <person name="Delahaunty K."/>
            <person name="Markovic C."/>
            <person name="Hall O."/>
            <person name="Minx P."/>
            <person name="Tomlinson C."/>
            <person name="Mitreva M."/>
            <person name="Nelson J."/>
            <person name="Hou S."/>
            <person name="Wollam A."/>
            <person name="Pepin K.H."/>
            <person name="Johnson M."/>
            <person name="Bhonagiri V."/>
            <person name="Nash W.E."/>
            <person name="Warren W."/>
            <person name="Chinwalla A."/>
            <person name="Mardis E.R."/>
            <person name="Wilson R.K."/>
        </authorList>
    </citation>
    <scope>NUCLEOTIDE SEQUENCE [LARGE SCALE GENOMIC DNA]</scope>
    <source>
        <strain evidence="8">ATCC 700122</strain>
    </source>
</reference>
<dbReference type="GO" id="GO:0008173">
    <property type="term" value="F:RNA methyltransferase activity"/>
    <property type="evidence" value="ECO:0007669"/>
    <property type="project" value="InterPro"/>
</dbReference>
<gene>
    <name evidence="8" type="ORF">HMPREF0762_00332</name>
</gene>
<proteinExistence type="inferred from homology"/>
<dbReference type="InterPro" id="IPR001678">
    <property type="entry name" value="MeTrfase_RsmB-F_NOP2_dom"/>
</dbReference>
<dbReference type="PROSITE" id="PS51686">
    <property type="entry name" value="SAM_MT_RSMB_NOP"/>
    <property type="match status" value="1"/>
</dbReference>
<feature type="domain" description="SAM-dependent MTase RsmB/NOP-type" evidence="7">
    <location>
        <begin position="51"/>
        <end position="344"/>
    </location>
</feature>
<keyword evidence="9" id="KW-1185">Reference proteome</keyword>
<feature type="active site" description="Nucleophile" evidence="6">
    <location>
        <position position="271"/>
    </location>
</feature>
<evidence type="ECO:0000256" key="5">
    <source>
        <dbReference type="ARBA" id="ARBA00022884"/>
    </source>
</evidence>
<keyword evidence="2 6" id="KW-0489">Methyltransferase</keyword>
<dbReference type="InterPro" id="IPR031341">
    <property type="entry name" value="Methyltr_RsmF_N"/>
</dbReference>
<keyword evidence="1" id="KW-0963">Cytoplasm</keyword>
<dbReference type="EMBL" id="ACUX02000004">
    <property type="protein sequence ID" value="EEZ62238.1"/>
    <property type="molecule type" value="Genomic_DNA"/>
</dbReference>
<dbReference type="HOGENOM" id="CLU_005316_7_0_11"/>
<dbReference type="Pfam" id="PF17125">
    <property type="entry name" value="Methyltr_RsmF_N"/>
    <property type="match status" value="1"/>
</dbReference>
<feature type="binding site" evidence="6">
    <location>
        <position position="217"/>
    </location>
    <ligand>
        <name>S-adenosyl-L-methionine</name>
        <dbReference type="ChEBI" id="CHEBI:59789"/>
    </ligand>
</feature>
<evidence type="ECO:0000256" key="2">
    <source>
        <dbReference type="ARBA" id="ARBA00022603"/>
    </source>
</evidence>
<dbReference type="Proteomes" id="UP000006001">
    <property type="component" value="Unassembled WGS sequence"/>
</dbReference>
<comment type="similarity">
    <text evidence="6">Belongs to the class I-like SAM-binding methyltransferase superfamily. RsmB/NOP family.</text>
</comment>
<dbReference type="STRING" id="649764.HMPREF0762_00332"/>
<evidence type="ECO:0000313" key="9">
    <source>
        <dbReference type="Proteomes" id="UP000006001"/>
    </source>
</evidence>
<sequence>MRLSSGSALLHNDADRRIFSKEHARMETPSFPAYFRERVEEAYGADIARLILEGCSTPRRSSLRANALKASRNDVACALDAADISWKGVPWYEDAFLLDAGADEAMRETDAFERGEVYLQNLSSMLPALLLDARPDTDILDMCAAPGGKTTQIAAFAAAKARAGAPEVRITACEMHAPRSEKLAYNLKRQGAHAVTVMRTDARRIDAFFRFDHILLDAPCTGSGTMRAHDPKAAARFTPHLLKKCAAAQRALLDRALTVLKPGGTMVYSTCSILPEENERTVREVLGRKEHADRFELLSPALPTFDADRLRAELPLLPCTMEEALCVRPTDAYEGFFMVKIRRVR</sequence>
<dbReference type="InterPro" id="IPR029063">
    <property type="entry name" value="SAM-dependent_MTases_sf"/>
</dbReference>
<evidence type="ECO:0000256" key="3">
    <source>
        <dbReference type="ARBA" id="ARBA00022679"/>
    </source>
</evidence>